<dbReference type="RefSeq" id="WP_376838578.1">
    <property type="nucleotide sequence ID" value="NZ_JBHMAU010000025.1"/>
</dbReference>
<name>A0ABV5WZH8_9MICO</name>
<protein>
    <submittedName>
        <fullName evidence="2">GNAT family N-acetyltransferase</fullName>
        <ecNumber evidence="2">2.3.1.-</ecNumber>
    </submittedName>
</protein>
<accession>A0ABV5WZH8</accession>
<gene>
    <name evidence="2" type="ORF">ACFFN1_03325</name>
</gene>
<sequence length="174" mass="18932">MSFAISTPEPSDSPDLQLIRGIAAVHNTGWREAYGTQLPARFYDDTALARRIEMWTRVLSTPDACFRTRVAVTADAAAQPEVLGFAIAGPSRDADYVGTELSAIYVRAAHYGTGVGQALLDAALGGQPAMLWVAEDNRRARAFYTRNGFSPDGQRKVDEQLGGLAEIRMTRQRG</sequence>
<proteinExistence type="predicted"/>
<evidence type="ECO:0000313" key="3">
    <source>
        <dbReference type="Proteomes" id="UP001589707"/>
    </source>
</evidence>
<dbReference type="EC" id="2.3.1.-" evidence="2"/>
<dbReference type="InterPro" id="IPR016181">
    <property type="entry name" value="Acyl_CoA_acyltransferase"/>
</dbReference>
<evidence type="ECO:0000259" key="1">
    <source>
        <dbReference type="PROSITE" id="PS51186"/>
    </source>
</evidence>
<keyword evidence="2" id="KW-0808">Transferase</keyword>
<evidence type="ECO:0000313" key="2">
    <source>
        <dbReference type="EMBL" id="MFB9775449.1"/>
    </source>
</evidence>
<keyword evidence="3" id="KW-1185">Reference proteome</keyword>
<dbReference type="Pfam" id="PF13508">
    <property type="entry name" value="Acetyltransf_7"/>
    <property type="match status" value="1"/>
</dbReference>
<dbReference type="Proteomes" id="UP001589707">
    <property type="component" value="Unassembled WGS sequence"/>
</dbReference>
<dbReference type="PROSITE" id="PS51186">
    <property type="entry name" value="GNAT"/>
    <property type="match status" value="1"/>
</dbReference>
<organism evidence="2 3">
    <name type="scientific">Brevibacterium otitidis</name>
    <dbReference type="NCBI Taxonomy" id="53364"/>
    <lineage>
        <taxon>Bacteria</taxon>
        <taxon>Bacillati</taxon>
        <taxon>Actinomycetota</taxon>
        <taxon>Actinomycetes</taxon>
        <taxon>Micrococcales</taxon>
        <taxon>Brevibacteriaceae</taxon>
        <taxon>Brevibacterium</taxon>
    </lineage>
</organism>
<keyword evidence="2" id="KW-0012">Acyltransferase</keyword>
<dbReference type="CDD" id="cd04301">
    <property type="entry name" value="NAT_SF"/>
    <property type="match status" value="1"/>
</dbReference>
<reference evidence="2 3" key="1">
    <citation type="submission" date="2024-09" db="EMBL/GenBank/DDBJ databases">
        <authorList>
            <person name="Sun Q."/>
            <person name="Mori K."/>
        </authorList>
    </citation>
    <scope>NUCLEOTIDE SEQUENCE [LARGE SCALE GENOMIC DNA]</scope>
    <source>
        <strain evidence="2 3">JCM 11683</strain>
    </source>
</reference>
<dbReference type="EMBL" id="JBHMAU010000025">
    <property type="protein sequence ID" value="MFB9775449.1"/>
    <property type="molecule type" value="Genomic_DNA"/>
</dbReference>
<dbReference type="Gene3D" id="3.40.630.30">
    <property type="match status" value="1"/>
</dbReference>
<dbReference type="InterPro" id="IPR000182">
    <property type="entry name" value="GNAT_dom"/>
</dbReference>
<dbReference type="SUPFAM" id="SSF55729">
    <property type="entry name" value="Acyl-CoA N-acyltransferases (Nat)"/>
    <property type="match status" value="1"/>
</dbReference>
<dbReference type="GO" id="GO:0016746">
    <property type="term" value="F:acyltransferase activity"/>
    <property type="evidence" value="ECO:0007669"/>
    <property type="project" value="UniProtKB-KW"/>
</dbReference>
<feature type="domain" description="N-acetyltransferase" evidence="1">
    <location>
        <begin position="3"/>
        <end position="174"/>
    </location>
</feature>
<comment type="caution">
    <text evidence="2">The sequence shown here is derived from an EMBL/GenBank/DDBJ whole genome shotgun (WGS) entry which is preliminary data.</text>
</comment>